<protein>
    <submittedName>
        <fullName evidence="2">Uncharacterized protein</fullName>
    </submittedName>
</protein>
<dbReference type="AlphaFoldDB" id="A0A816G8T8"/>
<evidence type="ECO:0000256" key="1">
    <source>
        <dbReference type="SAM" id="Phobius"/>
    </source>
</evidence>
<keyword evidence="1" id="KW-0472">Membrane</keyword>
<feature type="transmembrane region" description="Helical" evidence="1">
    <location>
        <begin position="37"/>
        <end position="55"/>
    </location>
</feature>
<reference evidence="2" key="1">
    <citation type="submission" date="2021-02" db="EMBL/GenBank/DDBJ databases">
        <authorList>
            <person name="Nowell W R."/>
        </authorList>
    </citation>
    <scope>NUCLEOTIDE SEQUENCE</scope>
</reference>
<proteinExistence type="predicted"/>
<name>A0A816G8T8_ADIRI</name>
<evidence type="ECO:0000313" key="3">
    <source>
        <dbReference type="Proteomes" id="UP000663828"/>
    </source>
</evidence>
<organism evidence="2 3">
    <name type="scientific">Adineta ricciae</name>
    <name type="common">Rotifer</name>
    <dbReference type="NCBI Taxonomy" id="249248"/>
    <lineage>
        <taxon>Eukaryota</taxon>
        <taxon>Metazoa</taxon>
        <taxon>Spiralia</taxon>
        <taxon>Gnathifera</taxon>
        <taxon>Rotifera</taxon>
        <taxon>Eurotatoria</taxon>
        <taxon>Bdelloidea</taxon>
        <taxon>Adinetida</taxon>
        <taxon>Adinetidae</taxon>
        <taxon>Adineta</taxon>
    </lineage>
</organism>
<sequence length="87" mass="10697">MVLLKNSRRRLDTQREIIEHFSQLLPSFNDIFDERSWYMFFTGFVLFTFLIAFILSRCITLEDADYDYKNRNRRTNPYSGIRRTRLF</sequence>
<evidence type="ECO:0000313" key="2">
    <source>
        <dbReference type="EMBL" id="CAF1670582.1"/>
    </source>
</evidence>
<accession>A0A816G8T8</accession>
<keyword evidence="1" id="KW-0812">Transmembrane</keyword>
<keyword evidence="3" id="KW-1185">Reference proteome</keyword>
<dbReference type="Proteomes" id="UP000663828">
    <property type="component" value="Unassembled WGS sequence"/>
</dbReference>
<comment type="caution">
    <text evidence="2">The sequence shown here is derived from an EMBL/GenBank/DDBJ whole genome shotgun (WGS) entry which is preliminary data.</text>
</comment>
<gene>
    <name evidence="2" type="ORF">XAT740_LOCUS58601</name>
</gene>
<keyword evidence="1" id="KW-1133">Transmembrane helix</keyword>
<dbReference type="EMBL" id="CAJNOR010012944">
    <property type="protein sequence ID" value="CAF1670582.1"/>
    <property type="molecule type" value="Genomic_DNA"/>
</dbReference>